<feature type="transmembrane region" description="Helical" evidence="6">
    <location>
        <begin position="87"/>
        <end position="108"/>
    </location>
</feature>
<evidence type="ECO:0000256" key="4">
    <source>
        <dbReference type="ARBA" id="ARBA00022989"/>
    </source>
</evidence>
<feature type="transmembrane region" description="Helical" evidence="6">
    <location>
        <begin position="6"/>
        <end position="27"/>
    </location>
</feature>
<feature type="transmembrane region" description="Helical" evidence="6">
    <location>
        <begin position="237"/>
        <end position="267"/>
    </location>
</feature>
<sequence>MERQRWATRIGLILAMAGNAVGLGNFLRFPVQAAKHGGGAFMIPYFISFLLLGIPLMWVEWAIGRYGGVRGHGTAPGIFSLLTKNKIIKYIGGIGVIGPILIVIYYMYIESWTLGYAILSIFGKFPRVTDFKGANFEEILKPFGNFLINYIGEGNFLIKPNPLAYLFFLITLFLNIYIIGRGVARGIEAVAKLLMPLLFLFALILVIRIFTLGAPVHPDSNALRGLSYLWEPDFSKLFNLNVWLSAAGQIFFTLSIGMGAIMAYASYLREKDDIALSGLTTASTNEFAEVILGGSIAIPAAIIFFGYHNAEKIANAGAFSLGFISMPAIFSYIPFGNFFGFLWFSLLFFAGITSSLALTQPAMAFLEDELKIERKKAAIIIGIFIFLSSHIPIFIKDALDELDFWMATFFITLFALIQLIVFFWIFDSKKAWEEIKKGAEINIPKIFYFIIKYITPLILISIFLGWFIQSGWKNMISGSPGKWIARIYIIIVLIFMGILINISSKRKEK</sequence>
<evidence type="ECO:0000256" key="3">
    <source>
        <dbReference type="ARBA" id="ARBA00022692"/>
    </source>
</evidence>
<accession>A0A7V3ZT35</accession>
<keyword evidence="5 6" id="KW-0472">Membrane</keyword>
<comment type="subcellular location">
    <subcellularLocation>
        <location evidence="1">Membrane</location>
        <topology evidence="1">Multi-pass membrane protein</topology>
    </subcellularLocation>
</comment>
<evidence type="ECO:0000256" key="1">
    <source>
        <dbReference type="ARBA" id="ARBA00004141"/>
    </source>
</evidence>
<keyword evidence="3 6" id="KW-0812">Transmembrane</keyword>
<dbReference type="InterPro" id="IPR000175">
    <property type="entry name" value="Na/ntran_symport"/>
</dbReference>
<protein>
    <submittedName>
        <fullName evidence="7">Sodium:calcium symporter</fullName>
    </submittedName>
</protein>
<feature type="transmembrane region" description="Helical" evidence="6">
    <location>
        <begin position="196"/>
        <end position="216"/>
    </location>
</feature>
<dbReference type="GO" id="GO:0016020">
    <property type="term" value="C:membrane"/>
    <property type="evidence" value="ECO:0007669"/>
    <property type="project" value="UniProtKB-SubCell"/>
</dbReference>
<comment type="caution">
    <text evidence="7">The sequence shown here is derived from an EMBL/GenBank/DDBJ whole genome shotgun (WGS) entry which is preliminary data.</text>
</comment>
<dbReference type="PRINTS" id="PR00176">
    <property type="entry name" value="NANEUSMPORT"/>
</dbReference>
<feature type="transmembrane region" description="Helical" evidence="6">
    <location>
        <begin position="377"/>
        <end position="395"/>
    </location>
</feature>
<dbReference type="NCBIfam" id="NF037979">
    <property type="entry name" value="Na_transp"/>
    <property type="match status" value="1"/>
</dbReference>
<reference evidence="7" key="1">
    <citation type="journal article" date="2020" name="mSystems">
        <title>Genome- and Community-Level Interaction Insights into Carbon Utilization and Element Cycling Functions of Hydrothermarchaeota in Hydrothermal Sediment.</title>
        <authorList>
            <person name="Zhou Z."/>
            <person name="Liu Y."/>
            <person name="Xu W."/>
            <person name="Pan J."/>
            <person name="Luo Z.H."/>
            <person name="Li M."/>
        </authorList>
    </citation>
    <scope>NUCLEOTIDE SEQUENCE [LARGE SCALE GENOMIC DNA]</scope>
    <source>
        <strain evidence="7">SpSt-695</strain>
    </source>
</reference>
<dbReference type="AlphaFoldDB" id="A0A7V3ZT35"/>
<evidence type="ECO:0000256" key="6">
    <source>
        <dbReference type="SAM" id="Phobius"/>
    </source>
</evidence>
<feature type="transmembrane region" description="Helical" evidence="6">
    <location>
        <begin position="163"/>
        <end position="184"/>
    </location>
</feature>
<dbReference type="PANTHER" id="PTHR42948">
    <property type="entry name" value="TRANSPORTER"/>
    <property type="match status" value="1"/>
</dbReference>
<feature type="transmembrane region" description="Helical" evidence="6">
    <location>
        <begin position="446"/>
        <end position="468"/>
    </location>
</feature>
<feature type="transmembrane region" description="Helical" evidence="6">
    <location>
        <begin position="407"/>
        <end position="426"/>
    </location>
</feature>
<keyword evidence="4 6" id="KW-1133">Transmembrane helix</keyword>
<keyword evidence="2" id="KW-0813">Transport</keyword>
<dbReference type="SUPFAM" id="SSF161070">
    <property type="entry name" value="SNF-like"/>
    <property type="match status" value="1"/>
</dbReference>
<evidence type="ECO:0000256" key="5">
    <source>
        <dbReference type="ARBA" id="ARBA00023136"/>
    </source>
</evidence>
<dbReference type="Pfam" id="PF00209">
    <property type="entry name" value="SNF"/>
    <property type="match status" value="2"/>
</dbReference>
<organism evidence="7">
    <name type="scientific">candidate division WOR-3 bacterium</name>
    <dbReference type="NCBI Taxonomy" id="2052148"/>
    <lineage>
        <taxon>Bacteria</taxon>
        <taxon>Bacteria division WOR-3</taxon>
    </lineage>
</organism>
<gene>
    <name evidence="7" type="ORF">ENU72_01170</name>
</gene>
<proteinExistence type="predicted"/>
<dbReference type="EMBL" id="DTDP01000050">
    <property type="protein sequence ID" value="HGK53618.1"/>
    <property type="molecule type" value="Genomic_DNA"/>
</dbReference>
<dbReference type="PANTHER" id="PTHR42948:SF1">
    <property type="entry name" value="TRANSPORTER"/>
    <property type="match status" value="1"/>
</dbReference>
<name>A0A7V3ZT35_UNCW3</name>
<feature type="transmembrane region" description="Helical" evidence="6">
    <location>
        <begin position="39"/>
        <end position="58"/>
    </location>
</feature>
<feature type="transmembrane region" description="Helical" evidence="6">
    <location>
        <begin position="287"/>
        <end position="307"/>
    </location>
</feature>
<evidence type="ECO:0000256" key="2">
    <source>
        <dbReference type="ARBA" id="ARBA00022448"/>
    </source>
</evidence>
<evidence type="ECO:0000313" key="7">
    <source>
        <dbReference type="EMBL" id="HGK53618.1"/>
    </source>
</evidence>
<dbReference type="InterPro" id="IPR037272">
    <property type="entry name" value="SNS_sf"/>
</dbReference>
<dbReference type="PROSITE" id="PS50267">
    <property type="entry name" value="NA_NEUROTRAN_SYMP_3"/>
    <property type="match status" value="1"/>
</dbReference>
<feature type="transmembrane region" description="Helical" evidence="6">
    <location>
        <begin position="483"/>
        <end position="502"/>
    </location>
</feature>